<dbReference type="Pfam" id="PF07690">
    <property type="entry name" value="MFS_1"/>
    <property type="match status" value="1"/>
</dbReference>
<sequence>MILSPIITNLVADLSLKHTRIQTYIDAAYAPPLTKGKKFFVKTENYCSKITMEQKVPFWRSVRLSIILLTAGGMFAFTLMRGLIGFSMVCMVNSTAIGGGQPRHNYNASGAAMCDEQVVQIKDEYDGQFPWLPHQQGIVFAALSWGEILTDLPAGYLSTRYSPKKMFAIGAILAAAATAAIPSVASYGYGAVAAMRILVGMAFAVLWPVKSSIVSRWTPASERSTALSIATSTNQLSVVVAMLSSSWLCKQKWLFGGWPAIFYLTSIVTLGWAVCWTFWVTDSPKKHRFISKAEIDYIDKDRQLICKLPGKIRFLIKQRCVWAIVLCQGSATWGMFSLLFYLPQYLRDVMRVDLKRNGLYSALPFFAQFLGRLMVGYIADSIVQRAKLSRTVVMKLFNSIGFFSLGALLFASGFLTCERSGWAIGLITTGTTLWASVVAGFVSSTVLVAPSLAGIISSWAKFYGTFIGLLLPHVVGAIVRTGAQHEWQIVFGIGLLQLYISGFVFIACGSGEHLDLSELHRNKRELQSEKARNSGDTALCQLTANGETT</sequence>
<dbReference type="PROSITE" id="PS50850">
    <property type="entry name" value="MFS"/>
    <property type="match status" value="1"/>
</dbReference>
<keyword evidence="8" id="KW-1185">Reference proteome</keyword>
<dbReference type="STRING" id="268474.A0A0V1MEY3"/>
<evidence type="ECO:0000256" key="1">
    <source>
        <dbReference type="ARBA" id="ARBA00004141"/>
    </source>
</evidence>
<feature type="transmembrane region" description="Helical" evidence="5">
    <location>
        <begin position="191"/>
        <end position="209"/>
    </location>
</feature>
<evidence type="ECO:0000259" key="6">
    <source>
        <dbReference type="PROSITE" id="PS50850"/>
    </source>
</evidence>
<keyword evidence="4 5" id="KW-0472">Membrane</keyword>
<dbReference type="InterPro" id="IPR036259">
    <property type="entry name" value="MFS_trans_sf"/>
</dbReference>
<feature type="transmembrane region" description="Helical" evidence="5">
    <location>
        <begin position="260"/>
        <end position="280"/>
    </location>
</feature>
<feature type="transmembrane region" description="Helical" evidence="5">
    <location>
        <begin position="462"/>
        <end position="483"/>
    </location>
</feature>
<feature type="transmembrane region" description="Helical" evidence="5">
    <location>
        <begin position="320"/>
        <end position="342"/>
    </location>
</feature>
<reference evidence="7 8" key="1">
    <citation type="submission" date="2015-01" db="EMBL/GenBank/DDBJ databases">
        <title>Evolution of Trichinella species and genotypes.</title>
        <authorList>
            <person name="Korhonen P.K."/>
            <person name="Edoardo P."/>
            <person name="Giuseppe L.R."/>
            <person name="Gasser R.B."/>
        </authorList>
    </citation>
    <scope>NUCLEOTIDE SEQUENCE [LARGE SCALE GENOMIC DNA]</scope>
    <source>
        <strain evidence="7">ISS1980</strain>
    </source>
</reference>
<evidence type="ECO:0000256" key="2">
    <source>
        <dbReference type="ARBA" id="ARBA00022692"/>
    </source>
</evidence>
<keyword evidence="3 5" id="KW-1133">Transmembrane helix</keyword>
<comment type="subcellular location">
    <subcellularLocation>
        <location evidence="1">Membrane</location>
        <topology evidence="1">Multi-pass membrane protein</topology>
    </subcellularLocation>
</comment>
<dbReference type="GO" id="GO:0022857">
    <property type="term" value="F:transmembrane transporter activity"/>
    <property type="evidence" value="ECO:0007669"/>
    <property type="project" value="InterPro"/>
</dbReference>
<protein>
    <submittedName>
        <fullName evidence="7">Putative inorganic phosphate cotransporter</fullName>
    </submittedName>
</protein>
<dbReference type="EMBL" id="JYDO01000114">
    <property type="protein sequence ID" value="KRZ70443.1"/>
    <property type="molecule type" value="Genomic_DNA"/>
</dbReference>
<dbReference type="AlphaFoldDB" id="A0A0V1MEY3"/>
<organism evidence="7 8">
    <name type="scientific">Trichinella papuae</name>
    <dbReference type="NCBI Taxonomy" id="268474"/>
    <lineage>
        <taxon>Eukaryota</taxon>
        <taxon>Metazoa</taxon>
        <taxon>Ecdysozoa</taxon>
        <taxon>Nematoda</taxon>
        <taxon>Enoplea</taxon>
        <taxon>Dorylaimia</taxon>
        <taxon>Trichinellida</taxon>
        <taxon>Trichinellidae</taxon>
        <taxon>Trichinella</taxon>
    </lineage>
</organism>
<dbReference type="InterPro" id="IPR020846">
    <property type="entry name" value="MFS_dom"/>
</dbReference>
<feature type="transmembrane region" description="Helical" evidence="5">
    <location>
        <begin position="62"/>
        <end position="84"/>
    </location>
</feature>
<dbReference type="SUPFAM" id="SSF103473">
    <property type="entry name" value="MFS general substrate transporter"/>
    <property type="match status" value="1"/>
</dbReference>
<dbReference type="Proteomes" id="UP000054843">
    <property type="component" value="Unassembled WGS sequence"/>
</dbReference>
<accession>A0A0V1MEY3</accession>
<evidence type="ECO:0000256" key="5">
    <source>
        <dbReference type="SAM" id="Phobius"/>
    </source>
</evidence>
<gene>
    <name evidence="7" type="primary">Picot</name>
    <name evidence="7" type="ORF">T10_7474</name>
</gene>
<dbReference type="InterPro" id="IPR050382">
    <property type="entry name" value="MFS_Na/Anion_cotransporter"/>
</dbReference>
<feature type="transmembrane region" description="Helical" evidence="5">
    <location>
        <begin position="422"/>
        <end position="450"/>
    </location>
</feature>
<feature type="transmembrane region" description="Helical" evidence="5">
    <location>
        <begin position="362"/>
        <end position="383"/>
    </location>
</feature>
<dbReference type="GO" id="GO:0006820">
    <property type="term" value="P:monoatomic anion transport"/>
    <property type="evidence" value="ECO:0007669"/>
    <property type="project" value="TreeGrafter"/>
</dbReference>
<evidence type="ECO:0000256" key="3">
    <source>
        <dbReference type="ARBA" id="ARBA00022989"/>
    </source>
</evidence>
<name>A0A0V1MEY3_9BILA</name>
<comment type="caution">
    <text evidence="7">The sequence shown here is derived from an EMBL/GenBank/DDBJ whole genome shotgun (WGS) entry which is preliminary data.</text>
</comment>
<dbReference type="OrthoDB" id="2985014at2759"/>
<evidence type="ECO:0000313" key="7">
    <source>
        <dbReference type="EMBL" id="KRZ70443.1"/>
    </source>
</evidence>
<dbReference type="InterPro" id="IPR011701">
    <property type="entry name" value="MFS"/>
</dbReference>
<feature type="transmembrane region" description="Helical" evidence="5">
    <location>
        <begin position="229"/>
        <end position="248"/>
    </location>
</feature>
<dbReference type="Gene3D" id="1.20.1250.20">
    <property type="entry name" value="MFS general substrate transporter like domains"/>
    <property type="match status" value="2"/>
</dbReference>
<feature type="domain" description="Major facilitator superfamily (MFS) profile" evidence="6">
    <location>
        <begin position="66"/>
        <end position="488"/>
    </location>
</feature>
<dbReference type="GO" id="GO:0016020">
    <property type="term" value="C:membrane"/>
    <property type="evidence" value="ECO:0007669"/>
    <property type="project" value="UniProtKB-SubCell"/>
</dbReference>
<evidence type="ECO:0000313" key="8">
    <source>
        <dbReference type="Proteomes" id="UP000054843"/>
    </source>
</evidence>
<feature type="transmembrane region" description="Helical" evidence="5">
    <location>
        <begin position="489"/>
        <end position="514"/>
    </location>
</feature>
<proteinExistence type="predicted"/>
<dbReference type="FunFam" id="1.20.1250.20:FF:000532">
    <property type="entry name" value="SLC (SoLute Carrier) homolog"/>
    <property type="match status" value="1"/>
</dbReference>
<dbReference type="PANTHER" id="PTHR11662">
    <property type="entry name" value="SOLUTE CARRIER FAMILY 17"/>
    <property type="match status" value="1"/>
</dbReference>
<dbReference type="PANTHER" id="PTHR11662:SF399">
    <property type="entry name" value="FI19708P1-RELATED"/>
    <property type="match status" value="1"/>
</dbReference>
<evidence type="ECO:0000256" key="4">
    <source>
        <dbReference type="ARBA" id="ARBA00023136"/>
    </source>
</evidence>
<feature type="transmembrane region" description="Helical" evidence="5">
    <location>
        <begin position="395"/>
        <end position="416"/>
    </location>
</feature>
<keyword evidence="2 5" id="KW-0812">Transmembrane</keyword>
<feature type="transmembrane region" description="Helical" evidence="5">
    <location>
        <begin position="166"/>
        <end position="185"/>
    </location>
</feature>